<dbReference type="Pfam" id="PF21789">
    <property type="entry name" value="TNP-like_RNaseH_C"/>
    <property type="match status" value="1"/>
</dbReference>
<gene>
    <name evidence="4" type="ORF">HPB48_013947</name>
</gene>
<dbReference type="PANTHER" id="PTHR47577">
    <property type="entry name" value="THAP DOMAIN-CONTAINING PROTEIN 6"/>
    <property type="match status" value="1"/>
</dbReference>
<dbReference type="Pfam" id="PF21788">
    <property type="entry name" value="TNP-like_GBD"/>
    <property type="match status" value="1"/>
</dbReference>
<evidence type="ECO:0000313" key="4">
    <source>
        <dbReference type="EMBL" id="KAH9380502.1"/>
    </source>
</evidence>
<dbReference type="PANTHER" id="PTHR47577:SF2">
    <property type="entry name" value="THAP DOMAIN CONTAINING 9"/>
    <property type="match status" value="1"/>
</dbReference>
<dbReference type="OrthoDB" id="8948150at2759"/>
<dbReference type="AlphaFoldDB" id="A0A9J6GPS7"/>
<feature type="domain" description="Transposable element P transposase-like GTP-binding insertion" evidence="2">
    <location>
        <begin position="91"/>
        <end position="157"/>
    </location>
</feature>
<feature type="domain" description="Transposable element P transposase-like RNase H C-terminal" evidence="3">
    <location>
        <begin position="257"/>
        <end position="290"/>
    </location>
</feature>
<evidence type="ECO:0000259" key="3">
    <source>
        <dbReference type="Pfam" id="PF21789"/>
    </source>
</evidence>
<evidence type="ECO:0000259" key="1">
    <source>
        <dbReference type="Pfam" id="PF21787"/>
    </source>
</evidence>
<reference evidence="4 5" key="1">
    <citation type="journal article" date="2020" name="Cell">
        <title>Large-Scale Comparative Analyses of Tick Genomes Elucidate Their Genetic Diversity and Vector Capacities.</title>
        <authorList>
            <consortium name="Tick Genome and Microbiome Consortium (TIGMIC)"/>
            <person name="Jia N."/>
            <person name="Wang J."/>
            <person name="Shi W."/>
            <person name="Du L."/>
            <person name="Sun Y."/>
            <person name="Zhan W."/>
            <person name="Jiang J.F."/>
            <person name="Wang Q."/>
            <person name="Zhang B."/>
            <person name="Ji P."/>
            <person name="Bell-Sakyi L."/>
            <person name="Cui X.M."/>
            <person name="Yuan T.T."/>
            <person name="Jiang B.G."/>
            <person name="Yang W.F."/>
            <person name="Lam T.T."/>
            <person name="Chang Q.C."/>
            <person name="Ding S.J."/>
            <person name="Wang X.J."/>
            <person name="Zhu J.G."/>
            <person name="Ruan X.D."/>
            <person name="Zhao L."/>
            <person name="Wei J.T."/>
            <person name="Ye R.Z."/>
            <person name="Que T.C."/>
            <person name="Du C.H."/>
            <person name="Zhou Y.H."/>
            <person name="Cheng J.X."/>
            <person name="Dai P.F."/>
            <person name="Guo W.B."/>
            <person name="Han X.H."/>
            <person name="Huang E.J."/>
            <person name="Li L.F."/>
            <person name="Wei W."/>
            <person name="Gao Y.C."/>
            <person name="Liu J.Z."/>
            <person name="Shao H.Z."/>
            <person name="Wang X."/>
            <person name="Wang C.C."/>
            <person name="Yang T.C."/>
            <person name="Huo Q.B."/>
            <person name="Li W."/>
            <person name="Chen H.Y."/>
            <person name="Chen S.E."/>
            <person name="Zhou L.G."/>
            <person name="Ni X.B."/>
            <person name="Tian J.H."/>
            <person name="Sheng Y."/>
            <person name="Liu T."/>
            <person name="Pan Y.S."/>
            <person name="Xia L.Y."/>
            <person name="Li J."/>
            <person name="Zhao F."/>
            <person name="Cao W.C."/>
        </authorList>
    </citation>
    <scope>NUCLEOTIDE SEQUENCE [LARGE SCALE GENOMIC DNA]</scope>
    <source>
        <strain evidence="4">HaeL-2018</strain>
    </source>
</reference>
<evidence type="ECO:0000259" key="2">
    <source>
        <dbReference type="Pfam" id="PF21788"/>
    </source>
</evidence>
<dbReference type="VEuPathDB" id="VectorBase:HLOH_065226"/>
<evidence type="ECO:0000313" key="5">
    <source>
        <dbReference type="Proteomes" id="UP000821853"/>
    </source>
</evidence>
<dbReference type="OMA" id="ISCRECQ"/>
<dbReference type="Proteomes" id="UP000821853">
    <property type="component" value="Chromosome 8"/>
</dbReference>
<dbReference type="InterPro" id="IPR048366">
    <property type="entry name" value="TNP-like_GBD"/>
</dbReference>
<organism evidence="4 5">
    <name type="scientific">Haemaphysalis longicornis</name>
    <name type="common">Bush tick</name>
    <dbReference type="NCBI Taxonomy" id="44386"/>
    <lineage>
        <taxon>Eukaryota</taxon>
        <taxon>Metazoa</taxon>
        <taxon>Ecdysozoa</taxon>
        <taxon>Arthropoda</taxon>
        <taxon>Chelicerata</taxon>
        <taxon>Arachnida</taxon>
        <taxon>Acari</taxon>
        <taxon>Parasitiformes</taxon>
        <taxon>Ixodida</taxon>
        <taxon>Ixodoidea</taxon>
        <taxon>Ixodidae</taxon>
        <taxon>Haemaphysalinae</taxon>
        <taxon>Haemaphysalis</taxon>
    </lineage>
</organism>
<dbReference type="Pfam" id="PF21787">
    <property type="entry name" value="TNP-like_RNaseH_N"/>
    <property type="match status" value="1"/>
</dbReference>
<sequence>MFEGWVQPIASFATKGAAPGLMLAELVLEAVVQLHKYGATVIAVVSDGAGNNKSMWQQFGVSGTASNPRHKIQHPCLPEGQQLHFICDVPHAIKCVRNHLLKHEYGQAGEHRINFSHYKVLFETEKTEHLKVVPKLTEANVQPSNLQKMNVRLATQASEGALQRSRQAICMVRLSPYYQGHSQFAFTFLNHTFLELQVIKDFLNMLNETERNHREKNMILFASQQTMESLRVTLLSVLDIIEELLAAGSTLYVLTAKLNQDPLERFFGIVRCFKGDEDHPSITQFSQIYRLLSLYTPLKTAIKGNCTGPCDSVLVSFQDSLGSKAKAAAELKTTIESKLHKKLQCIISFPDESDTQDSSNCSVHDMVVYYLCGYVHRKMEKVTTCTECLASLTSTPGEYTATPKPHESALTQLRSFKEGCLRHPSRSLFSTIKAIEKAAQEAFDENTIVGDLFWIVLEKLEWFPLPSLGCTAHDQDMMARVVKFYIVMRMFFFCKKSNQELQLSEKVKNARKKVKLL</sequence>
<accession>A0A9J6GPS7</accession>
<name>A0A9J6GPS7_HAELO</name>
<keyword evidence="5" id="KW-1185">Reference proteome</keyword>
<feature type="domain" description="Transposable element P transposase-like RNase H" evidence="1">
    <location>
        <begin position="3"/>
        <end position="60"/>
    </location>
</feature>
<protein>
    <recommendedName>
        <fullName evidence="6">Transposable element</fullName>
    </recommendedName>
</protein>
<dbReference type="InterPro" id="IPR048365">
    <property type="entry name" value="TNP-like_RNaseH_N"/>
</dbReference>
<dbReference type="InterPro" id="IPR048367">
    <property type="entry name" value="TNP-like_RNaseH_C"/>
</dbReference>
<evidence type="ECO:0008006" key="6">
    <source>
        <dbReference type="Google" id="ProtNLM"/>
    </source>
</evidence>
<comment type="caution">
    <text evidence="4">The sequence shown here is derived from an EMBL/GenBank/DDBJ whole genome shotgun (WGS) entry which is preliminary data.</text>
</comment>
<proteinExistence type="predicted"/>
<dbReference type="EMBL" id="JABSTR010000010">
    <property type="protein sequence ID" value="KAH9380502.1"/>
    <property type="molecule type" value="Genomic_DNA"/>
</dbReference>